<dbReference type="AlphaFoldDB" id="A0A291GI01"/>
<feature type="compositionally biased region" description="Pro residues" evidence="1">
    <location>
        <begin position="117"/>
        <end position="132"/>
    </location>
</feature>
<keyword evidence="3" id="KW-1185">Reference proteome</keyword>
<dbReference type="OrthoDB" id="286643at204455"/>
<reference evidence="2 3" key="1">
    <citation type="submission" date="2017-06" db="EMBL/GenBank/DDBJ databases">
        <title>Celeribacter sp. TSPH2 complete genome sequence.</title>
        <authorList>
            <person name="Woo J.-H."/>
            <person name="Kim H.-S."/>
        </authorList>
    </citation>
    <scope>NUCLEOTIDE SEQUENCE [LARGE SCALE GENOMIC DNA]</scope>
    <source>
        <strain evidence="2 3">TSPH2</strain>
    </source>
</reference>
<dbReference type="EMBL" id="CP022196">
    <property type="protein sequence ID" value="ATG49614.1"/>
    <property type="molecule type" value="Genomic_DNA"/>
</dbReference>
<name>A0A291GI01_9RHOB</name>
<dbReference type="KEGG" id="ceh:CEW89_19790"/>
<accession>A0A291GI01</accession>
<protein>
    <submittedName>
        <fullName evidence="2">Uncharacterized protein</fullName>
    </submittedName>
</protein>
<proteinExistence type="predicted"/>
<sequence length="616" mass="67162">MALKHIRSPKDSALYPIRIEEVLVREGQWVTAATPAMRLLTGNGRTLQINCAIEGTISRLMPTGTILKAPEPVISIEEDAAAEVPPIPRTKRAGAKPTASAEPPKAKPQARPTSTPNSPPRPEPKPETPPSAPDRLTGAFSRRGLSVLAVTLVIASAGFVFNRITTANEDLGTDQTTLASTPSSAQATPAPAKPVFPTAEDRSWLSAPHLDSVQYISGGSLTNGRALNLDVDRDGKVKIVGEMNGRAFVTTYDPSTKKVTGTKTTDIDPTYAFVFADFFGMGDRDLVGFTPKRNFEISTDWLPTTTLLYSAEKDHLGPQDVPYDDLHIYSSDQNGDFMVMLGYDTKVSGALEEAMGTRYHALTYIRGGQGDRLYLPEDEANSAFKYVLRYNTISVDAMKDGNAALFLLATGSYGKDFYGEYTIRRSQTGNEVDSRFEYANDWLMEEFPPHVPREFIRVPGGLGSTIGGVTLSGMTVATDDTTYAVAGVISGVDARGATYETHPGPTAFVRIADVDENYAVRMLARNDTYRDEGLRVQDIEGLSGGRFAVLLREDDNAEHPFGALVILDSRANVLARENYDGIYLESMIYSDDTLHAVGYHVRDDGTEAPLYRSYRP</sequence>
<feature type="region of interest" description="Disordered" evidence="1">
    <location>
        <begin position="173"/>
        <end position="197"/>
    </location>
</feature>
<organism evidence="2 3">
    <name type="scientific">Celeribacter ethanolicus</name>
    <dbReference type="NCBI Taxonomy" id="1758178"/>
    <lineage>
        <taxon>Bacteria</taxon>
        <taxon>Pseudomonadati</taxon>
        <taxon>Pseudomonadota</taxon>
        <taxon>Alphaproteobacteria</taxon>
        <taxon>Rhodobacterales</taxon>
        <taxon>Roseobacteraceae</taxon>
        <taxon>Celeribacter</taxon>
    </lineage>
</organism>
<gene>
    <name evidence="2" type="ORF">CEW89_19790</name>
</gene>
<dbReference type="Proteomes" id="UP000217935">
    <property type="component" value="Chromosome"/>
</dbReference>
<evidence type="ECO:0000313" key="3">
    <source>
        <dbReference type="Proteomes" id="UP000217935"/>
    </source>
</evidence>
<evidence type="ECO:0000256" key="1">
    <source>
        <dbReference type="SAM" id="MobiDB-lite"/>
    </source>
</evidence>
<dbReference type="RefSeq" id="WP_096807065.1">
    <property type="nucleotide sequence ID" value="NZ_CP022196.1"/>
</dbReference>
<dbReference type="STRING" id="1758178.GCA_001550095_00840"/>
<evidence type="ECO:0000313" key="2">
    <source>
        <dbReference type="EMBL" id="ATG49614.1"/>
    </source>
</evidence>
<feature type="compositionally biased region" description="Low complexity" evidence="1">
    <location>
        <begin position="175"/>
        <end position="190"/>
    </location>
</feature>
<feature type="region of interest" description="Disordered" evidence="1">
    <location>
        <begin position="78"/>
        <end position="138"/>
    </location>
</feature>